<organism evidence="2 3">
    <name type="scientific">Daphnia pulex</name>
    <name type="common">Water flea</name>
    <dbReference type="NCBI Taxonomy" id="6669"/>
    <lineage>
        <taxon>Eukaryota</taxon>
        <taxon>Metazoa</taxon>
        <taxon>Ecdysozoa</taxon>
        <taxon>Arthropoda</taxon>
        <taxon>Crustacea</taxon>
        <taxon>Branchiopoda</taxon>
        <taxon>Diplostraca</taxon>
        <taxon>Cladocera</taxon>
        <taxon>Anomopoda</taxon>
        <taxon>Daphniidae</taxon>
        <taxon>Daphnia</taxon>
    </lineage>
</organism>
<keyword evidence="1" id="KW-0732">Signal</keyword>
<dbReference type="Proteomes" id="UP000000305">
    <property type="component" value="Unassembled WGS sequence"/>
</dbReference>
<evidence type="ECO:0000313" key="2">
    <source>
        <dbReference type="EMBL" id="EFX73587.1"/>
    </source>
</evidence>
<sequence length="104" mass="11883">MSRIILFLIALSLVVFGFVACEEEEEDPLTKYMHCLFVETACTEEQVAQLQMQVAAFVATIDEKEAMGLGGFPDQVVQYILPHKITNVRLEWNLISRSTFELRK</sequence>
<feature type="chain" id="PRO_5003240798" evidence="1">
    <location>
        <begin position="22"/>
        <end position="104"/>
    </location>
</feature>
<feature type="signal peptide" evidence="1">
    <location>
        <begin position="1"/>
        <end position="21"/>
    </location>
</feature>
<evidence type="ECO:0000313" key="3">
    <source>
        <dbReference type="Proteomes" id="UP000000305"/>
    </source>
</evidence>
<protein>
    <submittedName>
        <fullName evidence="2">Uncharacterized protein</fullName>
    </submittedName>
</protein>
<name>E9H3U4_DAPPU</name>
<keyword evidence="3" id="KW-1185">Reference proteome</keyword>
<reference evidence="2 3" key="1">
    <citation type="journal article" date="2011" name="Science">
        <title>The ecoresponsive genome of Daphnia pulex.</title>
        <authorList>
            <person name="Colbourne J.K."/>
            <person name="Pfrender M.E."/>
            <person name="Gilbert D."/>
            <person name="Thomas W.K."/>
            <person name="Tucker A."/>
            <person name="Oakley T.H."/>
            <person name="Tokishita S."/>
            <person name="Aerts A."/>
            <person name="Arnold G.J."/>
            <person name="Basu M.K."/>
            <person name="Bauer D.J."/>
            <person name="Caceres C.E."/>
            <person name="Carmel L."/>
            <person name="Casola C."/>
            <person name="Choi J.H."/>
            <person name="Detter J.C."/>
            <person name="Dong Q."/>
            <person name="Dusheyko S."/>
            <person name="Eads B.D."/>
            <person name="Frohlich T."/>
            <person name="Geiler-Samerotte K.A."/>
            <person name="Gerlach D."/>
            <person name="Hatcher P."/>
            <person name="Jogdeo S."/>
            <person name="Krijgsveld J."/>
            <person name="Kriventseva E.V."/>
            <person name="Kultz D."/>
            <person name="Laforsch C."/>
            <person name="Lindquist E."/>
            <person name="Lopez J."/>
            <person name="Manak J.R."/>
            <person name="Muller J."/>
            <person name="Pangilinan J."/>
            <person name="Patwardhan R.P."/>
            <person name="Pitluck S."/>
            <person name="Pritham E.J."/>
            <person name="Rechtsteiner A."/>
            <person name="Rho M."/>
            <person name="Rogozin I.B."/>
            <person name="Sakarya O."/>
            <person name="Salamov A."/>
            <person name="Schaack S."/>
            <person name="Shapiro H."/>
            <person name="Shiga Y."/>
            <person name="Skalitzky C."/>
            <person name="Smith Z."/>
            <person name="Souvorov A."/>
            <person name="Sung W."/>
            <person name="Tang Z."/>
            <person name="Tsuchiya D."/>
            <person name="Tu H."/>
            <person name="Vos H."/>
            <person name="Wang M."/>
            <person name="Wolf Y.I."/>
            <person name="Yamagata H."/>
            <person name="Yamada T."/>
            <person name="Ye Y."/>
            <person name="Shaw J.R."/>
            <person name="Andrews J."/>
            <person name="Crease T.J."/>
            <person name="Tang H."/>
            <person name="Lucas S.M."/>
            <person name="Robertson H.M."/>
            <person name="Bork P."/>
            <person name="Koonin E.V."/>
            <person name="Zdobnov E.M."/>
            <person name="Grigoriev I.V."/>
            <person name="Lynch M."/>
            <person name="Boore J.L."/>
        </authorList>
    </citation>
    <scope>NUCLEOTIDE SEQUENCE [LARGE SCALE GENOMIC DNA]</scope>
</reference>
<evidence type="ECO:0000256" key="1">
    <source>
        <dbReference type="SAM" id="SignalP"/>
    </source>
</evidence>
<dbReference type="AlphaFoldDB" id="E9H3U4"/>
<dbReference type="HOGENOM" id="CLU_2252750_0_0_1"/>
<proteinExistence type="predicted"/>
<accession>E9H3U4</accession>
<dbReference type="KEGG" id="dpx:DAPPUDRAFT_325138"/>
<dbReference type="PROSITE" id="PS51257">
    <property type="entry name" value="PROKAR_LIPOPROTEIN"/>
    <property type="match status" value="1"/>
</dbReference>
<dbReference type="EMBL" id="GL732589">
    <property type="protein sequence ID" value="EFX73587.1"/>
    <property type="molecule type" value="Genomic_DNA"/>
</dbReference>
<dbReference type="InParanoid" id="E9H3U4"/>
<gene>
    <name evidence="2" type="ORF">DAPPUDRAFT_325138</name>
</gene>